<gene>
    <name evidence="1" type="ORF">KM029_22525</name>
</gene>
<name>A0ABX8H0G8_9BACT</name>
<evidence type="ECO:0008006" key="3">
    <source>
        <dbReference type="Google" id="ProtNLM"/>
    </source>
</evidence>
<keyword evidence="2" id="KW-1185">Reference proteome</keyword>
<accession>A0ABX8H0G8</accession>
<dbReference type="Proteomes" id="UP000682802">
    <property type="component" value="Chromosome 2"/>
</dbReference>
<organism evidence="1 2">
    <name type="scientific">Flammeovirga kamogawensis</name>
    <dbReference type="NCBI Taxonomy" id="373891"/>
    <lineage>
        <taxon>Bacteria</taxon>
        <taxon>Pseudomonadati</taxon>
        <taxon>Bacteroidota</taxon>
        <taxon>Cytophagia</taxon>
        <taxon>Cytophagales</taxon>
        <taxon>Flammeovirgaceae</taxon>
        <taxon>Flammeovirga</taxon>
    </lineage>
</organism>
<dbReference type="EMBL" id="CP076129">
    <property type="protein sequence ID" value="QWG09385.1"/>
    <property type="molecule type" value="Genomic_DNA"/>
</dbReference>
<proteinExistence type="predicted"/>
<dbReference type="RefSeq" id="WP_144076060.1">
    <property type="nucleotide sequence ID" value="NZ_CP076129.1"/>
</dbReference>
<sequence>MKVVLPAVYLLLLLSFLSNDGFSQKIENIRNFDRDIKKKVFIPKGQWLAGSTFQYSEHSNNQYQFLLLDNWDGDGYNLKVSPYVAYFIKDNFAIGGRFSYSRSELNIDNLIIDLGDDLSFNLDGASQVGHDFKASFFIRNYISLGRSNRFGIFNEVRLSYGYGESKELSVGEHPLDIRGIYTTTKEISLGISPGMVAFINNNIAIEASLDIIGLNYKWINQKENQVDQGTRRSGNANFNLDVFTLNIGVSLYI</sequence>
<protein>
    <recommendedName>
        <fullName evidence="3">Autotransporter outer membrane beta-barrel domain-containing protein</fullName>
    </recommendedName>
</protein>
<reference evidence="1 2" key="1">
    <citation type="submission" date="2021-05" db="EMBL/GenBank/DDBJ databases">
        <title>Comparative genomic studies on the polysaccharide-degrading batcterial strains of the Flammeovirga genus.</title>
        <authorList>
            <person name="Zewei F."/>
            <person name="Zheng Z."/>
            <person name="Yu L."/>
            <person name="Ruyue G."/>
            <person name="Yanhong M."/>
            <person name="Yuanyuan C."/>
            <person name="Jingyan G."/>
            <person name="Wenjun H."/>
        </authorList>
    </citation>
    <scope>NUCLEOTIDE SEQUENCE [LARGE SCALE GENOMIC DNA]</scope>
    <source>
        <strain evidence="1 2">YS10</strain>
    </source>
</reference>
<evidence type="ECO:0000313" key="1">
    <source>
        <dbReference type="EMBL" id="QWG09385.1"/>
    </source>
</evidence>
<evidence type="ECO:0000313" key="2">
    <source>
        <dbReference type="Proteomes" id="UP000682802"/>
    </source>
</evidence>